<dbReference type="InterPro" id="IPR013324">
    <property type="entry name" value="RNA_pol_sigma_r3/r4-like"/>
</dbReference>
<keyword evidence="9" id="KW-1185">Reference proteome</keyword>
<accession>A0ABV8Q7S8</accession>
<dbReference type="Pfam" id="PF08281">
    <property type="entry name" value="Sigma70_r4_2"/>
    <property type="match status" value="1"/>
</dbReference>
<keyword evidence="4" id="KW-0804">Transcription</keyword>
<evidence type="ECO:0000313" key="9">
    <source>
        <dbReference type="Proteomes" id="UP001595900"/>
    </source>
</evidence>
<evidence type="ECO:0000313" key="8">
    <source>
        <dbReference type="EMBL" id="MFC4244411.1"/>
    </source>
</evidence>
<feature type="domain" description="RNA polymerase sigma factor 70 region 4 type 2" evidence="6">
    <location>
        <begin position="113"/>
        <end position="163"/>
    </location>
</feature>
<evidence type="ECO:0000259" key="7">
    <source>
        <dbReference type="Pfam" id="PF20239"/>
    </source>
</evidence>
<protein>
    <submittedName>
        <fullName evidence="8">RNA polymerase sigma factor</fullName>
    </submittedName>
</protein>
<dbReference type="EMBL" id="JBHSCN010000006">
    <property type="protein sequence ID" value="MFC4244411.1"/>
    <property type="molecule type" value="Genomic_DNA"/>
</dbReference>
<dbReference type="Gene3D" id="1.10.1740.10">
    <property type="match status" value="1"/>
</dbReference>
<reference evidence="9" key="1">
    <citation type="journal article" date="2019" name="Int. J. Syst. Evol. Microbiol.">
        <title>The Global Catalogue of Microorganisms (GCM) 10K type strain sequencing project: providing services to taxonomists for standard genome sequencing and annotation.</title>
        <authorList>
            <consortium name="The Broad Institute Genomics Platform"/>
            <consortium name="The Broad Institute Genome Sequencing Center for Infectious Disease"/>
            <person name="Wu L."/>
            <person name="Ma J."/>
        </authorList>
    </citation>
    <scope>NUCLEOTIDE SEQUENCE [LARGE SCALE GENOMIC DNA]</scope>
    <source>
        <strain evidence="9">CGMCC 1.10363</strain>
    </source>
</reference>
<evidence type="ECO:0000256" key="2">
    <source>
        <dbReference type="ARBA" id="ARBA00023015"/>
    </source>
</evidence>
<evidence type="ECO:0000256" key="3">
    <source>
        <dbReference type="ARBA" id="ARBA00023082"/>
    </source>
</evidence>
<dbReference type="InterPro" id="IPR014284">
    <property type="entry name" value="RNA_pol_sigma-70_dom"/>
</dbReference>
<evidence type="ECO:0000259" key="5">
    <source>
        <dbReference type="Pfam" id="PF04542"/>
    </source>
</evidence>
<dbReference type="PANTHER" id="PTHR47756:SF2">
    <property type="entry name" value="BLL6612 PROTEIN"/>
    <property type="match status" value="1"/>
</dbReference>
<dbReference type="Pfam" id="PF04542">
    <property type="entry name" value="Sigma70_r2"/>
    <property type="match status" value="1"/>
</dbReference>
<dbReference type="InterPro" id="IPR013325">
    <property type="entry name" value="RNA_pol_sigma_r2"/>
</dbReference>
<organism evidence="8 9">
    <name type="scientific">Gryllotalpicola reticulitermitis</name>
    <dbReference type="NCBI Taxonomy" id="1184153"/>
    <lineage>
        <taxon>Bacteria</taxon>
        <taxon>Bacillati</taxon>
        <taxon>Actinomycetota</taxon>
        <taxon>Actinomycetes</taxon>
        <taxon>Micrococcales</taxon>
        <taxon>Microbacteriaceae</taxon>
        <taxon>Gryllotalpicola</taxon>
    </lineage>
</organism>
<dbReference type="InterPro" id="IPR036388">
    <property type="entry name" value="WH-like_DNA-bd_sf"/>
</dbReference>
<proteinExistence type="inferred from homology"/>
<keyword evidence="3" id="KW-0731">Sigma factor</keyword>
<feature type="domain" description="RNA polymerase sigma-70 region 2" evidence="5">
    <location>
        <begin position="18"/>
        <end position="77"/>
    </location>
</feature>
<dbReference type="InterPro" id="IPR046531">
    <property type="entry name" value="DUF6596"/>
</dbReference>
<dbReference type="Pfam" id="PF20239">
    <property type="entry name" value="DUF6596"/>
    <property type="match status" value="1"/>
</dbReference>
<name>A0ABV8Q7S8_9MICO</name>
<dbReference type="InterPro" id="IPR007627">
    <property type="entry name" value="RNA_pol_sigma70_r2"/>
</dbReference>
<sequence>MTDAARAVAAAHEAEWTFVLAAAARVAGDLDVAEDCVQDAYAQALVHWERSGVPAKPGAWLTTVATRRALELRRRAQTVTRKLPLLVPDPVEELPGADVDEAGFPDERLRLVFTCCHPALAAESRIALTLRFVCGLRTREVARALLVSETTMQARITRAKKKIAATGIPYRVPSPGELPERVASVLDVVHLVYTSGHTAASGAELTHPELAERGIGLARMLHALLPAEGEAASLLALLLLSEARRTARTDAAGALVLLEDQDRALWDRAQIAEGQTLVEGALRRPPVGRYGLLAAIAALHDEAENWEATDWPQILALYDLLFARWPSPVVALNRAVALSFAKGPAAALAAVDELAEVPALAAYPYLTATRADLLRRLGQADAAADAYREALLLTANEVEAAFLQRRLSELT</sequence>
<dbReference type="Proteomes" id="UP001595900">
    <property type="component" value="Unassembled WGS sequence"/>
</dbReference>
<dbReference type="SUPFAM" id="SSF88946">
    <property type="entry name" value="Sigma2 domain of RNA polymerase sigma factors"/>
    <property type="match status" value="1"/>
</dbReference>
<gene>
    <name evidence="8" type="ORF">ACFOYW_13620</name>
</gene>
<evidence type="ECO:0000256" key="1">
    <source>
        <dbReference type="ARBA" id="ARBA00010641"/>
    </source>
</evidence>
<keyword evidence="2" id="KW-0805">Transcription regulation</keyword>
<comment type="caution">
    <text evidence="8">The sequence shown here is derived from an EMBL/GenBank/DDBJ whole genome shotgun (WGS) entry which is preliminary data.</text>
</comment>
<dbReference type="NCBIfam" id="TIGR02937">
    <property type="entry name" value="sigma70-ECF"/>
    <property type="match status" value="1"/>
</dbReference>
<comment type="similarity">
    <text evidence="1">Belongs to the sigma-70 factor family. ECF subfamily.</text>
</comment>
<feature type="domain" description="DUF6596" evidence="7">
    <location>
        <begin position="181"/>
        <end position="281"/>
    </location>
</feature>
<evidence type="ECO:0000259" key="6">
    <source>
        <dbReference type="Pfam" id="PF08281"/>
    </source>
</evidence>
<dbReference type="InterPro" id="IPR013249">
    <property type="entry name" value="RNA_pol_sigma70_r4_t2"/>
</dbReference>
<dbReference type="PANTHER" id="PTHR47756">
    <property type="entry name" value="BLL6612 PROTEIN-RELATED"/>
    <property type="match status" value="1"/>
</dbReference>
<dbReference type="Gene3D" id="1.10.10.10">
    <property type="entry name" value="Winged helix-like DNA-binding domain superfamily/Winged helix DNA-binding domain"/>
    <property type="match status" value="1"/>
</dbReference>
<dbReference type="RefSeq" id="WP_390229904.1">
    <property type="nucleotide sequence ID" value="NZ_JBHSCN010000006.1"/>
</dbReference>
<dbReference type="SUPFAM" id="SSF88659">
    <property type="entry name" value="Sigma3 and sigma4 domains of RNA polymerase sigma factors"/>
    <property type="match status" value="1"/>
</dbReference>
<evidence type="ECO:0000256" key="4">
    <source>
        <dbReference type="ARBA" id="ARBA00023163"/>
    </source>
</evidence>